<feature type="region of interest" description="Disordered" evidence="1">
    <location>
        <begin position="145"/>
        <end position="167"/>
    </location>
</feature>
<reference evidence="3 4" key="1">
    <citation type="journal article" date="2015" name="Genome Biol. Evol.">
        <title>Phylogenomic analyses indicate that early fungi evolved digesting cell walls of algal ancestors of land plants.</title>
        <authorList>
            <person name="Chang Y."/>
            <person name="Wang S."/>
            <person name="Sekimoto S."/>
            <person name="Aerts A.L."/>
            <person name="Choi C."/>
            <person name="Clum A."/>
            <person name="LaButti K.M."/>
            <person name="Lindquist E.A."/>
            <person name="Yee Ngan C."/>
            <person name="Ohm R.A."/>
            <person name="Salamov A.A."/>
            <person name="Grigoriev I.V."/>
            <person name="Spatafora J.W."/>
            <person name="Berbee M.L."/>
        </authorList>
    </citation>
    <scope>NUCLEOTIDE SEQUENCE [LARGE SCALE GENOMIC DNA]</scope>
    <source>
        <strain evidence="3 4">JEL478</strain>
    </source>
</reference>
<keyword evidence="2" id="KW-1133">Transmembrane helix</keyword>
<feature type="compositionally biased region" description="Pro residues" evidence="1">
    <location>
        <begin position="357"/>
        <end position="367"/>
    </location>
</feature>
<feature type="region of interest" description="Disordered" evidence="1">
    <location>
        <begin position="323"/>
        <end position="443"/>
    </location>
</feature>
<dbReference type="InterPro" id="IPR013083">
    <property type="entry name" value="Znf_RING/FYVE/PHD"/>
</dbReference>
<dbReference type="Proteomes" id="UP000070544">
    <property type="component" value="Unassembled WGS sequence"/>
</dbReference>
<evidence type="ECO:0000256" key="1">
    <source>
        <dbReference type="SAM" id="MobiDB-lite"/>
    </source>
</evidence>
<feature type="compositionally biased region" description="Low complexity" evidence="1">
    <location>
        <begin position="17"/>
        <end position="28"/>
    </location>
</feature>
<feature type="transmembrane region" description="Helical" evidence="2">
    <location>
        <begin position="202"/>
        <end position="226"/>
    </location>
</feature>
<dbReference type="AlphaFoldDB" id="A0A139A8P8"/>
<organism evidence="3 4">
    <name type="scientific">Gonapodya prolifera (strain JEL478)</name>
    <name type="common">Monoblepharis prolifera</name>
    <dbReference type="NCBI Taxonomy" id="1344416"/>
    <lineage>
        <taxon>Eukaryota</taxon>
        <taxon>Fungi</taxon>
        <taxon>Fungi incertae sedis</taxon>
        <taxon>Chytridiomycota</taxon>
        <taxon>Chytridiomycota incertae sedis</taxon>
        <taxon>Monoblepharidomycetes</taxon>
        <taxon>Monoblepharidales</taxon>
        <taxon>Gonapodyaceae</taxon>
        <taxon>Gonapodya</taxon>
    </lineage>
</organism>
<accession>A0A139A8P8</accession>
<keyword evidence="4" id="KW-1185">Reference proteome</keyword>
<name>A0A139A8P8_GONPJ</name>
<sequence>MLASDLSLHQPSDTSDVDAPSSLPLDPPSGLAHASRCWICWDDLSASSPHAHPRSKRRRSIIRTCEGCKDQDLQYAHQHCFEKWIDSAPTTTPAAPPPAGAAQLAPPRDPTNPAALLRLTRRVLSSGPWGALVMAAQVQLGGADRAQAQARGGRGRRNSGPIKGGKRDQIPYRCNRCLQNLTLDISTRPLNPFVVMYRESGLIIILAYAVSLGCAALLAGACTFSAGSHLVRRWWMDFVAADDAGMGVVGLDALDGGFELNGSRRGGAMRAPVPDAVERMGWGPVAAGILMSSLGWWLLIKFILDPFDGRVTRHVRGLVKQLSDSGAMTDTEAESDATAPSYLSHGSSSANVIRPLLPSPSPAPPEPHQSFQWWTWPGSAAHAGTPDLDKSASSSRSRGGGSGYGSGSSSARQRPGLGGAAFLPAIPEVAEDEDEEEEEAVSGFGVGGLVDLLWELAGVGAWRGGDGDGED</sequence>
<evidence type="ECO:0000313" key="4">
    <source>
        <dbReference type="Proteomes" id="UP000070544"/>
    </source>
</evidence>
<protein>
    <recommendedName>
        <fullName evidence="5">RING-CH-type domain-containing protein</fullName>
    </recommendedName>
</protein>
<evidence type="ECO:0008006" key="5">
    <source>
        <dbReference type="Google" id="ProtNLM"/>
    </source>
</evidence>
<gene>
    <name evidence="3" type="ORF">M427DRAFT_34332</name>
</gene>
<keyword evidence="2" id="KW-0472">Membrane</keyword>
<dbReference type="EMBL" id="KQ965782">
    <property type="protein sequence ID" value="KXS13107.1"/>
    <property type="molecule type" value="Genomic_DNA"/>
</dbReference>
<dbReference type="Gene3D" id="3.30.40.10">
    <property type="entry name" value="Zinc/RING finger domain, C3HC4 (zinc finger)"/>
    <property type="match status" value="1"/>
</dbReference>
<proteinExistence type="predicted"/>
<feature type="region of interest" description="Disordered" evidence="1">
    <location>
        <begin position="1"/>
        <end position="28"/>
    </location>
</feature>
<feature type="region of interest" description="Disordered" evidence="1">
    <location>
        <begin position="88"/>
        <end position="112"/>
    </location>
</feature>
<keyword evidence="2" id="KW-0812">Transmembrane</keyword>
<evidence type="ECO:0000313" key="3">
    <source>
        <dbReference type="EMBL" id="KXS13107.1"/>
    </source>
</evidence>
<evidence type="ECO:0000256" key="2">
    <source>
        <dbReference type="SAM" id="Phobius"/>
    </source>
</evidence>
<feature type="transmembrane region" description="Helical" evidence="2">
    <location>
        <begin position="282"/>
        <end position="304"/>
    </location>
</feature>
<dbReference type="OrthoDB" id="10558698at2759"/>
<feature type="compositionally biased region" description="Acidic residues" evidence="1">
    <location>
        <begin position="429"/>
        <end position="440"/>
    </location>
</feature>